<dbReference type="Proteomes" id="UP000499080">
    <property type="component" value="Unassembled WGS sequence"/>
</dbReference>
<accession>A0A4Y2DHG9</accession>
<reference evidence="1 2" key="1">
    <citation type="journal article" date="2019" name="Sci. Rep.">
        <title>Orb-weaving spider Araneus ventricosus genome elucidates the spidroin gene catalogue.</title>
        <authorList>
            <person name="Kono N."/>
            <person name="Nakamura H."/>
            <person name="Ohtoshi R."/>
            <person name="Moran D.A.P."/>
            <person name="Shinohara A."/>
            <person name="Yoshida Y."/>
            <person name="Fujiwara M."/>
            <person name="Mori M."/>
            <person name="Tomita M."/>
            <person name="Arakawa K."/>
        </authorList>
    </citation>
    <scope>NUCLEOTIDE SEQUENCE [LARGE SCALE GENOMIC DNA]</scope>
</reference>
<dbReference type="EMBL" id="BGPR01000362">
    <property type="protein sequence ID" value="GBM15577.1"/>
    <property type="molecule type" value="Genomic_DNA"/>
</dbReference>
<evidence type="ECO:0000313" key="2">
    <source>
        <dbReference type="Proteomes" id="UP000499080"/>
    </source>
</evidence>
<dbReference type="AlphaFoldDB" id="A0A4Y2DHG9"/>
<sequence length="46" mass="5517">MELKFSELYLLMIVEVRLVEDSVTEAANLFVSKEYIYSHYDNVCRR</sequence>
<keyword evidence="2" id="KW-1185">Reference proteome</keyword>
<organism evidence="1 2">
    <name type="scientific">Araneus ventricosus</name>
    <name type="common">Orbweaver spider</name>
    <name type="synonym">Epeira ventricosa</name>
    <dbReference type="NCBI Taxonomy" id="182803"/>
    <lineage>
        <taxon>Eukaryota</taxon>
        <taxon>Metazoa</taxon>
        <taxon>Ecdysozoa</taxon>
        <taxon>Arthropoda</taxon>
        <taxon>Chelicerata</taxon>
        <taxon>Arachnida</taxon>
        <taxon>Araneae</taxon>
        <taxon>Araneomorphae</taxon>
        <taxon>Entelegynae</taxon>
        <taxon>Araneoidea</taxon>
        <taxon>Araneidae</taxon>
        <taxon>Araneus</taxon>
    </lineage>
</organism>
<name>A0A4Y2DHG9_ARAVE</name>
<protein>
    <submittedName>
        <fullName evidence="1">Uncharacterized protein</fullName>
    </submittedName>
</protein>
<proteinExistence type="predicted"/>
<feature type="non-terminal residue" evidence="1">
    <location>
        <position position="46"/>
    </location>
</feature>
<evidence type="ECO:0000313" key="1">
    <source>
        <dbReference type="EMBL" id="GBM15577.1"/>
    </source>
</evidence>
<comment type="caution">
    <text evidence="1">The sequence shown here is derived from an EMBL/GenBank/DDBJ whole genome shotgun (WGS) entry which is preliminary data.</text>
</comment>
<gene>
    <name evidence="1" type="ORF">AVEN_95225_1</name>
</gene>